<evidence type="ECO:0000313" key="4">
    <source>
        <dbReference type="Proteomes" id="UP000029579"/>
    </source>
</evidence>
<sequence>MNENKKDLYPDLGLEDIIKILRKKDESCLACANYSTGEVRVVSDLAYKDDGDFYHNFDIYYGNSTGKILPTVVNVHGGGLVYGTKEICKQACVCLAKLGFNVANVNYRLLPNVTFKDQIRDVVDGLTYLVENASKLGLYTEDFFLMSDSAGSFLTLAAYALMKDENFRKIFCIPAKNINISAMGFISPMTGLMKTGSLALINEPTRRSLSDEEIPFTDDILRALKHTTLPKTIIATSEEDFIRSQALALKKILDAKNIKNKFLDFKKNDSYPLGHSFAFSHPNLDESEQVFEEMSRFFKNF</sequence>
<dbReference type="Pfam" id="PF07859">
    <property type="entry name" value="Abhydrolase_3"/>
    <property type="match status" value="1"/>
</dbReference>
<evidence type="ECO:0000259" key="2">
    <source>
        <dbReference type="Pfam" id="PF07859"/>
    </source>
</evidence>
<dbReference type="InterPro" id="IPR029058">
    <property type="entry name" value="AB_hydrolase_fold"/>
</dbReference>
<keyword evidence="1" id="KW-0378">Hydrolase</keyword>
<evidence type="ECO:0000256" key="1">
    <source>
        <dbReference type="ARBA" id="ARBA00022801"/>
    </source>
</evidence>
<dbReference type="RefSeq" id="WP_037326411.1">
    <property type="nucleotide sequence ID" value="NZ_JRMW01000019.1"/>
</dbReference>
<dbReference type="eggNOG" id="COG0657">
    <property type="taxonomic scope" value="Bacteria"/>
</dbReference>
<reference evidence="3 4" key="1">
    <citation type="submission" date="2014-07" db="EMBL/GenBank/DDBJ databases">
        <authorList>
            <person name="McCorrison J."/>
            <person name="Sanka R."/>
            <person name="Torralba M."/>
            <person name="Gillis M."/>
            <person name="Haft D.H."/>
            <person name="Methe B."/>
            <person name="Sutton G."/>
            <person name="Nelson K.E."/>
        </authorList>
    </citation>
    <scope>NUCLEOTIDE SEQUENCE [LARGE SCALE GENOMIC DNA]</scope>
    <source>
        <strain evidence="3 4">S7-1-13</strain>
    </source>
</reference>
<accession>A0A095YEW6</accession>
<dbReference type="InterPro" id="IPR050300">
    <property type="entry name" value="GDXG_lipolytic_enzyme"/>
</dbReference>
<dbReference type="Gene3D" id="3.40.50.1820">
    <property type="entry name" value="alpha/beta hydrolase"/>
    <property type="match status" value="1"/>
</dbReference>
<organism evidence="3 4">
    <name type="scientific">Anaerococcus lactolyticus S7-1-13</name>
    <dbReference type="NCBI Taxonomy" id="1284686"/>
    <lineage>
        <taxon>Bacteria</taxon>
        <taxon>Bacillati</taxon>
        <taxon>Bacillota</taxon>
        <taxon>Tissierellia</taxon>
        <taxon>Tissierellales</taxon>
        <taxon>Peptoniphilaceae</taxon>
        <taxon>Anaerococcus</taxon>
    </lineage>
</organism>
<comment type="caution">
    <text evidence="3">The sequence shown here is derived from an EMBL/GenBank/DDBJ whole genome shotgun (WGS) entry which is preliminary data.</text>
</comment>
<dbReference type="Proteomes" id="UP000029579">
    <property type="component" value="Unassembled WGS sequence"/>
</dbReference>
<evidence type="ECO:0000313" key="3">
    <source>
        <dbReference type="EMBL" id="KGF05117.1"/>
    </source>
</evidence>
<feature type="domain" description="Alpha/beta hydrolase fold-3" evidence="2">
    <location>
        <begin position="72"/>
        <end position="261"/>
    </location>
</feature>
<dbReference type="EMBL" id="JRMW01000019">
    <property type="protein sequence ID" value="KGF05117.1"/>
    <property type="molecule type" value="Genomic_DNA"/>
</dbReference>
<gene>
    <name evidence="3" type="ORF">HMPREF1630_01550</name>
</gene>
<proteinExistence type="predicted"/>
<name>A0A095YEW6_9FIRM</name>
<dbReference type="InterPro" id="IPR013094">
    <property type="entry name" value="AB_hydrolase_3"/>
</dbReference>
<dbReference type="SUPFAM" id="SSF53474">
    <property type="entry name" value="alpha/beta-Hydrolases"/>
    <property type="match status" value="1"/>
</dbReference>
<protein>
    <recommendedName>
        <fullName evidence="2">Alpha/beta hydrolase fold-3 domain-containing protein</fullName>
    </recommendedName>
</protein>
<dbReference type="OrthoDB" id="24847at2"/>
<dbReference type="PANTHER" id="PTHR48081">
    <property type="entry name" value="AB HYDROLASE SUPERFAMILY PROTEIN C4A8.06C"/>
    <property type="match status" value="1"/>
</dbReference>
<dbReference type="AlphaFoldDB" id="A0A095YEW6"/>
<dbReference type="GO" id="GO:0016787">
    <property type="term" value="F:hydrolase activity"/>
    <property type="evidence" value="ECO:0007669"/>
    <property type="project" value="UniProtKB-KW"/>
</dbReference>